<evidence type="ECO:0000256" key="1">
    <source>
        <dbReference type="SAM" id="MobiDB-lite"/>
    </source>
</evidence>
<dbReference type="EMBL" id="KZ678140">
    <property type="protein sequence ID" value="PSN63015.1"/>
    <property type="molecule type" value="Genomic_DNA"/>
</dbReference>
<evidence type="ECO:0000313" key="4">
    <source>
        <dbReference type="Proteomes" id="UP000240883"/>
    </source>
</evidence>
<organism evidence="3 4">
    <name type="scientific">Corynespora cassiicola Philippines</name>
    <dbReference type="NCBI Taxonomy" id="1448308"/>
    <lineage>
        <taxon>Eukaryota</taxon>
        <taxon>Fungi</taxon>
        <taxon>Dikarya</taxon>
        <taxon>Ascomycota</taxon>
        <taxon>Pezizomycotina</taxon>
        <taxon>Dothideomycetes</taxon>
        <taxon>Pleosporomycetidae</taxon>
        <taxon>Pleosporales</taxon>
        <taxon>Corynesporascaceae</taxon>
        <taxon>Corynespora</taxon>
    </lineage>
</organism>
<feature type="compositionally biased region" description="Polar residues" evidence="1">
    <location>
        <begin position="57"/>
        <end position="73"/>
    </location>
</feature>
<proteinExistence type="predicted"/>
<reference evidence="3 4" key="1">
    <citation type="journal article" date="2018" name="Front. Microbiol.">
        <title>Genome-Wide Analysis of Corynespora cassiicola Leaf Fall Disease Putative Effectors.</title>
        <authorList>
            <person name="Lopez D."/>
            <person name="Ribeiro S."/>
            <person name="Label P."/>
            <person name="Fumanal B."/>
            <person name="Venisse J.S."/>
            <person name="Kohler A."/>
            <person name="de Oliveira R.R."/>
            <person name="Labutti K."/>
            <person name="Lipzen A."/>
            <person name="Lail K."/>
            <person name="Bauer D."/>
            <person name="Ohm R.A."/>
            <person name="Barry K.W."/>
            <person name="Spatafora J."/>
            <person name="Grigoriev I.V."/>
            <person name="Martin F.M."/>
            <person name="Pujade-Renaud V."/>
        </authorList>
    </citation>
    <scope>NUCLEOTIDE SEQUENCE [LARGE SCALE GENOMIC DNA]</scope>
    <source>
        <strain evidence="3 4">Philippines</strain>
    </source>
</reference>
<evidence type="ECO:0000256" key="2">
    <source>
        <dbReference type="SAM" id="Phobius"/>
    </source>
</evidence>
<sequence length="233" mass="24974">MRRRRPSPIQIPSESFDDRESKESSTGGDTPKTEASPQIILPPTQTPSPTQIPSPTRNPFTSRIPSSSPTRASFLSAVPTSKPSTTSISSAKQSASPTKTSFVTVTQTLRPLAEGQETPEADHTVFITLSQQPTSSLAPTEIASTGTATPQETGQGVAQAGTIKKNSLSPLAIRFLVALGVIAGVALLLGGSIILWRRRKTKNKRREQPDMTEGEENGFRAIDDTEPVLRRSN</sequence>
<feature type="region of interest" description="Disordered" evidence="1">
    <location>
        <begin position="200"/>
        <end position="233"/>
    </location>
</feature>
<name>A0A2T2NC40_CORCC</name>
<accession>A0A2T2NC40</accession>
<keyword evidence="2" id="KW-0472">Membrane</keyword>
<evidence type="ECO:0000313" key="3">
    <source>
        <dbReference type="EMBL" id="PSN63015.1"/>
    </source>
</evidence>
<feature type="region of interest" description="Disordered" evidence="1">
    <location>
        <begin position="1"/>
        <end position="98"/>
    </location>
</feature>
<keyword evidence="2" id="KW-1133">Transmembrane helix</keyword>
<keyword evidence="2" id="KW-0812">Transmembrane</keyword>
<feature type="transmembrane region" description="Helical" evidence="2">
    <location>
        <begin position="171"/>
        <end position="196"/>
    </location>
</feature>
<dbReference type="Proteomes" id="UP000240883">
    <property type="component" value="Unassembled WGS sequence"/>
</dbReference>
<feature type="compositionally biased region" description="Low complexity" evidence="1">
    <location>
        <begin position="79"/>
        <end position="90"/>
    </location>
</feature>
<feature type="compositionally biased region" description="Basic and acidic residues" evidence="1">
    <location>
        <begin position="217"/>
        <end position="233"/>
    </location>
</feature>
<gene>
    <name evidence="3" type="ORF">BS50DRAFT_623869</name>
</gene>
<dbReference type="AlphaFoldDB" id="A0A2T2NC40"/>
<protein>
    <submittedName>
        <fullName evidence="3">Uncharacterized protein</fullName>
    </submittedName>
</protein>
<keyword evidence="4" id="KW-1185">Reference proteome</keyword>